<comment type="caution">
    <text evidence="1">The sequence shown here is derived from an EMBL/GenBank/DDBJ whole genome shotgun (WGS) entry which is preliminary data.</text>
</comment>
<feature type="non-terminal residue" evidence="1">
    <location>
        <position position="161"/>
    </location>
</feature>
<accession>A0A7X2D526</accession>
<evidence type="ECO:0000313" key="1">
    <source>
        <dbReference type="EMBL" id="MQX38543.1"/>
    </source>
</evidence>
<keyword evidence="2" id="KW-1185">Reference proteome</keyword>
<dbReference type="InterPro" id="IPR012106">
    <property type="entry name" value="Phage_Mu_Gp1"/>
</dbReference>
<evidence type="ECO:0000313" key="2">
    <source>
        <dbReference type="Proteomes" id="UP000434582"/>
    </source>
</evidence>
<reference evidence="1 2" key="1">
    <citation type="submission" date="2019-10" db="EMBL/GenBank/DDBJ databases">
        <title>Draft whole-genome sequence of the purple nonsulfur photosynthetic bacterium Roseospira navarrensis DSM 15114.</title>
        <authorList>
            <person name="Kyndt J.A."/>
            <person name="Meyer T.E."/>
        </authorList>
    </citation>
    <scope>NUCLEOTIDE SEQUENCE [LARGE SCALE GENOMIC DNA]</scope>
    <source>
        <strain evidence="1 2">DSM 15114</strain>
    </source>
</reference>
<evidence type="ECO:0008006" key="3">
    <source>
        <dbReference type="Google" id="ProtNLM"/>
    </source>
</evidence>
<dbReference type="Pfam" id="PF10123">
    <property type="entry name" value="Mu-like_Pro"/>
    <property type="match status" value="1"/>
</dbReference>
<sequence>MTMDSPLFSSHLVALNASGGQVPSDIHLLPKGTFRGRDGRGPWRIPDPAKVIAATQAHQKGAKLLIDYDHQREFAGDGHQVRAAGWITGLRADGDGIHGRVEWTAAAAQMIADQEYRYVSPVFTYARSNGEIGRICNAGLTNNPNLDLIALNTERRTMSSP</sequence>
<protein>
    <recommendedName>
        <fullName evidence="3">Mu-like prophage I protein</fullName>
    </recommendedName>
</protein>
<dbReference type="Proteomes" id="UP000434582">
    <property type="component" value="Unassembled WGS sequence"/>
</dbReference>
<dbReference type="AlphaFoldDB" id="A0A7X2D526"/>
<proteinExistence type="predicted"/>
<gene>
    <name evidence="1" type="ORF">GHC57_18700</name>
</gene>
<organism evidence="1 2">
    <name type="scientific">Roseospira navarrensis</name>
    <dbReference type="NCBI Taxonomy" id="140058"/>
    <lineage>
        <taxon>Bacteria</taxon>
        <taxon>Pseudomonadati</taxon>
        <taxon>Pseudomonadota</taxon>
        <taxon>Alphaproteobacteria</taxon>
        <taxon>Rhodospirillales</taxon>
        <taxon>Rhodospirillaceae</taxon>
        <taxon>Roseospira</taxon>
    </lineage>
</organism>
<name>A0A7X2D526_9PROT</name>
<dbReference type="EMBL" id="WIVE01000123">
    <property type="protein sequence ID" value="MQX38543.1"/>
    <property type="molecule type" value="Genomic_DNA"/>
</dbReference>